<dbReference type="PROSITE" id="PS51404">
    <property type="entry name" value="DYP_PEROXIDASE"/>
    <property type="match status" value="1"/>
</dbReference>
<evidence type="ECO:0000313" key="9">
    <source>
        <dbReference type="EMBL" id="UOO93449.1"/>
    </source>
</evidence>
<keyword evidence="3" id="KW-0479">Metal-binding</keyword>
<dbReference type="InterPro" id="IPR048328">
    <property type="entry name" value="Dyp_perox_C"/>
</dbReference>
<gene>
    <name evidence="9" type="ORF">LVJ81_05310</name>
</gene>
<dbReference type="NCBIfam" id="TIGR01413">
    <property type="entry name" value="Dyp_perox_fam"/>
    <property type="match status" value="1"/>
</dbReference>
<dbReference type="Pfam" id="PF04261">
    <property type="entry name" value="Dyp_perox_N"/>
    <property type="match status" value="1"/>
</dbReference>
<keyword evidence="2 9" id="KW-0575">Peroxidase</keyword>
<feature type="domain" description="Dyp-type peroxidase C-terminal" evidence="8">
    <location>
        <begin position="134"/>
        <end position="297"/>
    </location>
</feature>
<dbReference type="RefSeq" id="WP_019958885.1">
    <property type="nucleotide sequence ID" value="NZ_CP091512.1"/>
</dbReference>
<comment type="cofactor">
    <cofactor evidence="1">
        <name>heme b</name>
        <dbReference type="ChEBI" id="CHEBI:60344"/>
    </cofactor>
</comment>
<reference evidence="9" key="2">
    <citation type="journal article" date="2022" name="Res Sq">
        <title>Evolution of multicellular longitudinally dividing oral cavity symbionts (Neisseriaceae).</title>
        <authorList>
            <person name="Nyongesa S."/>
            <person name="Weber P."/>
            <person name="Bernet E."/>
            <person name="Pullido F."/>
            <person name="Nieckarz M."/>
            <person name="Delaby M."/>
            <person name="Nieves C."/>
            <person name="Viehboeck T."/>
            <person name="Krause N."/>
            <person name="Rivera-Millot A."/>
            <person name="Nakamura A."/>
            <person name="Vischer N."/>
            <person name="VanNieuwenhze M."/>
            <person name="Brun Y."/>
            <person name="Cava F."/>
            <person name="Bulgheresi S."/>
            <person name="Veyrier F."/>
        </authorList>
    </citation>
    <scope>NUCLEOTIDE SEQUENCE</scope>
    <source>
        <strain evidence="9">SAG 1488-6</strain>
    </source>
</reference>
<evidence type="ECO:0000256" key="1">
    <source>
        <dbReference type="ARBA" id="ARBA00001970"/>
    </source>
</evidence>
<dbReference type="InterPro" id="IPR006314">
    <property type="entry name" value="Dyp_peroxidase"/>
</dbReference>
<dbReference type="Proteomes" id="UP000832034">
    <property type="component" value="Chromosome"/>
</dbReference>
<evidence type="ECO:0000256" key="4">
    <source>
        <dbReference type="ARBA" id="ARBA00023002"/>
    </source>
</evidence>
<dbReference type="PANTHER" id="PTHR30521">
    <property type="entry name" value="DEFERROCHELATASE/PEROXIDASE"/>
    <property type="match status" value="1"/>
</dbReference>
<dbReference type="SUPFAM" id="SSF54909">
    <property type="entry name" value="Dimeric alpha+beta barrel"/>
    <property type="match status" value="1"/>
</dbReference>
<evidence type="ECO:0000256" key="6">
    <source>
        <dbReference type="ARBA" id="ARBA00025737"/>
    </source>
</evidence>
<dbReference type="PANTHER" id="PTHR30521:SF0">
    <property type="entry name" value="DYP-TYPE PEROXIDASE FAMILY PROTEIN"/>
    <property type="match status" value="1"/>
</dbReference>
<proteinExistence type="inferred from homology"/>
<evidence type="ECO:0000313" key="10">
    <source>
        <dbReference type="Proteomes" id="UP000832034"/>
    </source>
</evidence>
<evidence type="ECO:0000256" key="5">
    <source>
        <dbReference type="ARBA" id="ARBA00023004"/>
    </source>
</evidence>
<feature type="domain" description="Dyp-type peroxidase N-terminal" evidence="7">
    <location>
        <begin position="19"/>
        <end position="131"/>
    </location>
</feature>
<protein>
    <submittedName>
        <fullName evidence="9">Dyp-type peroxidase</fullName>
    </submittedName>
</protein>
<accession>A0ABY4EDJ9</accession>
<sequence length="305" mass="33530">MPAQSVIVPLASQHARFMTLRFASGSNAHLKAAIGALLDACEALRQQYPQANIKTGIAFGLAQWQQLYAHSPEHWHDLQARAGDFAMPAIAADVFLHIASEQADVCFALVQAFMQACGDVVTVLNETTGFRYLDSRDLTGFIDGTENPQQADERAQAALLTEDAGEFAEGSFVMAQRYVHHMKTWHEQSIDSQEKIIGRTKPDSIELDDAVRPANSHISRVIIEDDTGEELAILRHSLPYGNASGEQGLYFIAYTPDLGILDAMLDNMFGTSGDGLHDQFLHYTTPVDGAYFFMPSEQLLAKIIA</sequence>
<evidence type="ECO:0000256" key="2">
    <source>
        <dbReference type="ARBA" id="ARBA00022559"/>
    </source>
</evidence>
<evidence type="ECO:0000259" key="8">
    <source>
        <dbReference type="Pfam" id="PF20628"/>
    </source>
</evidence>
<evidence type="ECO:0000259" key="7">
    <source>
        <dbReference type="Pfam" id="PF04261"/>
    </source>
</evidence>
<evidence type="ECO:0000256" key="3">
    <source>
        <dbReference type="ARBA" id="ARBA00022723"/>
    </source>
</evidence>
<name>A0ABY4EDJ9_VITST</name>
<dbReference type="InterPro" id="IPR048327">
    <property type="entry name" value="Dyp_perox_N"/>
</dbReference>
<comment type="similarity">
    <text evidence="6">Belongs to the DyP-type peroxidase family.</text>
</comment>
<dbReference type="EMBL" id="CP091512">
    <property type="protein sequence ID" value="UOO93449.1"/>
    <property type="molecule type" value="Genomic_DNA"/>
</dbReference>
<organism evidence="9 10">
    <name type="scientific">Vitreoscilla stercoraria</name>
    <dbReference type="NCBI Taxonomy" id="61"/>
    <lineage>
        <taxon>Bacteria</taxon>
        <taxon>Pseudomonadati</taxon>
        <taxon>Pseudomonadota</taxon>
        <taxon>Betaproteobacteria</taxon>
        <taxon>Neisseriales</taxon>
        <taxon>Neisseriaceae</taxon>
        <taxon>Vitreoscilla</taxon>
    </lineage>
</organism>
<reference evidence="9" key="1">
    <citation type="submission" date="2021-12" db="EMBL/GenBank/DDBJ databases">
        <authorList>
            <person name="Veyrier F.J."/>
        </authorList>
    </citation>
    <scope>NUCLEOTIDE SEQUENCE</scope>
    <source>
        <strain evidence="9">SAG 1488-6</strain>
    </source>
</reference>
<keyword evidence="10" id="KW-1185">Reference proteome</keyword>
<dbReference type="InterPro" id="IPR011008">
    <property type="entry name" value="Dimeric_a/b-barrel"/>
</dbReference>
<dbReference type="GO" id="GO:0004601">
    <property type="term" value="F:peroxidase activity"/>
    <property type="evidence" value="ECO:0007669"/>
    <property type="project" value="UniProtKB-KW"/>
</dbReference>
<keyword evidence="4" id="KW-0560">Oxidoreductase</keyword>
<keyword evidence="5" id="KW-0408">Iron</keyword>
<dbReference type="Pfam" id="PF20628">
    <property type="entry name" value="Dyp_perox_C"/>
    <property type="match status" value="1"/>
</dbReference>